<dbReference type="Gene3D" id="3.30.420.40">
    <property type="match status" value="2"/>
</dbReference>
<evidence type="ECO:0000313" key="6">
    <source>
        <dbReference type="EMBL" id="CUO69271.1"/>
    </source>
</evidence>
<reference evidence="6 7" key="1">
    <citation type="submission" date="2015-09" db="EMBL/GenBank/DDBJ databases">
        <authorList>
            <consortium name="Pathogen Informatics"/>
        </authorList>
    </citation>
    <scope>NUCLEOTIDE SEQUENCE [LARGE SCALE GENOMIC DNA]</scope>
    <source>
        <strain evidence="6 7">2789STDY5834876</strain>
    </source>
</reference>
<dbReference type="InterPro" id="IPR050406">
    <property type="entry name" value="FGGY_Carb_Kinase"/>
</dbReference>
<feature type="domain" description="Carbohydrate kinase FGGY C-terminal" evidence="5">
    <location>
        <begin position="266"/>
        <end position="458"/>
    </location>
</feature>
<dbReference type="STRING" id="39482.ERS852491_02983"/>
<dbReference type="Pfam" id="PF02782">
    <property type="entry name" value="FGGY_C"/>
    <property type="match status" value="1"/>
</dbReference>
<dbReference type="PANTHER" id="PTHR43095:SF5">
    <property type="entry name" value="XYLULOSE KINASE"/>
    <property type="match status" value="1"/>
</dbReference>
<dbReference type="InterPro" id="IPR018485">
    <property type="entry name" value="FGGY_C"/>
</dbReference>
<gene>
    <name evidence="6" type="primary">lsrK_2</name>
    <name evidence="6" type="ORF">ERS852491_02983</name>
</gene>
<dbReference type="EC" id="2.7.1.-" evidence="6"/>
<proteinExistence type="inferred from homology"/>
<dbReference type="OrthoDB" id="9805576at2"/>
<dbReference type="PANTHER" id="PTHR43095">
    <property type="entry name" value="SUGAR KINASE"/>
    <property type="match status" value="1"/>
</dbReference>
<feature type="domain" description="Carbohydrate kinase FGGY N-terminal" evidence="4">
    <location>
        <begin position="9"/>
        <end position="256"/>
    </location>
</feature>
<name>A0A174H4V4_9FIRM</name>
<keyword evidence="2 6" id="KW-0808">Transferase</keyword>
<dbReference type="InterPro" id="IPR000577">
    <property type="entry name" value="Carb_kinase_FGGY"/>
</dbReference>
<evidence type="ECO:0000256" key="3">
    <source>
        <dbReference type="ARBA" id="ARBA00022777"/>
    </source>
</evidence>
<dbReference type="CDD" id="cd07779">
    <property type="entry name" value="ASKHA_NBD_FGGY_YgcE-like"/>
    <property type="match status" value="1"/>
</dbReference>
<dbReference type="RefSeq" id="WP_055153938.1">
    <property type="nucleotide sequence ID" value="NZ_CYZU01000029.1"/>
</dbReference>
<dbReference type="GO" id="GO:0016301">
    <property type="term" value="F:kinase activity"/>
    <property type="evidence" value="ECO:0007669"/>
    <property type="project" value="UniProtKB-KW"/>
</dbReference>
<dbReference type="EMBL" id="CYZU01000029">
    <property type="protein sequence ID" value="CUO69271.1"/>
    <property type="molecule type" value="Genomic_DNA"/>
</dbReference>
<dbReference type="GO" id="GO:0005975">
    <property type="term" value="P:carbohydrate metabolic process"/>
    <property type="evidence" value="ECO:0007669"/>
    <property type="project" value="InterPro"/>
</dbReference>
<sequence>MGVKEERIVLTFDVGTQSSRALLINNRGEILGKGQIRHDPPYISREPDWAEQDADFYYRSICEAAQKLKAETSLWDRIEAVSVTTIRDTVICVDKVGKPLRPAIVWLDKRKAEGGPKFSQVTRMMLKAVGMEETAKVQYQKAHCNWIMQKEADIWARTEKYLLLSGYLTFLLTGNMTDAAACLVGRLPIDSQCRNWQRKGALTRPVFDVEPDKLCEVRESGELLGNITRKAAEDTGLREGLPVLASGSDKACEILGLGCISKEKAAIGFGTTATITFNISRYLEPERFIPPYPSVIPGWYNPEIEIYRGYWLISWFKKEFAEKEVKQAELLGVTAEQLLNKRLKEVPAGCGGLLFQPYFTPNVTMPVARGAIIGFSDQHTRIHLYRAIIEGINFALMDGMRLLEKRSGHTFKEIRLGGGGSQSDEICQITADMFGIPVKRMQSHEATGIGSAMAAFVGMGEFINYEEAQESMVHLKDVFEPDMNQHQIYHDLYHDVYQNIYGKLVPLYEKLHEIYHKKIGS</sequence>
<evidence type="ECO:0000259" key="5">
    <source>
        <dbReference type="Pfam" id="PF02782"/>
    </source>
</evidence>
<protein>
    <submittedName>
        <fullName evidence="6">Autoinducer 2 kinase LsrK</fullName>
        <ecNumber evidence="6">2.7.1.-</ecNumber>
    </submittedName>
</protein>
<organism evidence="6 7">
    <name type="scientific">Faecalicatena contorta</name>
    <dbReference type="NCBI Taxonomy" id="39482"/>
    <lineage>
        <taxon>Bacteria</taxon>
        <taxon>Bacillati</taxon>
        <taxon>Bacillota</taxon>
        <taxon>Clostridia</taxon>
        <taxon>Lachnospirales</taxon>
        <taxon>Lachnospiraceae</taxon>
        <taxon>Faecalicatena</taxon>
    </lineage>
</organism>
<dbReference type="Proteomes" id="UP000095544">
    <property type="component" value="Unassembled WGS sequence"/>
</dbReference>
<evidence type="ECO:0000256" key="2">
    <source>
        <dbReference type="ARBA" id="ARBA00022679"/>
    </source>
</evidence>
<dbReference type="PIRSF" id="PIRSF000538">
    <property type="entry name" value="GlpK"/>
    <property type="match status" value="1"/>
</dbReference>
<keyword evidence="3 6" id="KW-0418">Kinase</keyword>
<evidence type="ECO:0000259" key="4">
    <source>
        <dbReference type="Pfam" id="PF00370"/>
    </source>
</evidence>
<evidence type="ECO:0000313" key="7">
    <source>
        <dbReference type="Proteomes" id="UP000095544"/>
    </source>
</evidence>
<accession>A0A174H4V4</accession>
<comment type="similarity">
    <text evidence="1">Belongs to the FGGY kinase family.</text>
</comment>
<dbReference type="SUPFAM" id="SSF53067">
    <property type="entry name" value="Actin-like ATPase domain"/>
    <property type="match status" value="2"/>
</dbReference>
<dbReference type="InterPro" id="IPR018484">
    <property type="entry name" value="FGGY_N"/>
</dbReference>
<dbReference type="Pfam" id="PF00370">
    <property type="entry name" value="FGGY_N"/>
    <property type="match status" value="1"/>
</dbReference>
<dbReference type="InterPro" id="IPR043129">
    <property type="entry name" value="ATPase_NBD"/>
</dbReference>
<evidence type="ECO:0000256" key="1">
    <source>
        <dbReference type="ARBA" id="ARBA00009156"/>
    </source>
</evidence>
<dbReference type="AlphaFoldDB" id="A0A174H4V4"/>